<dbReference type="Proteomes" id="UP001595960">
    <property type="component" value="Unassembled WGS sequence"/>
</dbReference>
<dbReference type="Pfam" id="PF13552">
    <property type="entry name" value="DUF4127"/>
    <property type="match status" value="1"/>
</dbReference>
<comment type="caution">
    <text evidence="1">The sequence shown here is derived from an EMBL/GenBank/DDBJ whole genome shotgun (WGS) entry which is preliminary data.</text>
</comment>
<dbReference type="RefSeq" id="WP_204392217.1">
    <property type="nucleotide sequence ID" value="NZ_JAFBBW010000001.1"/>
</dbReference>
<evidence type="ECO:0000313" key="2">
    <source>
        <dbReference type="Proteomes" id="UP001595960"/>
    </source>
</evidence>
<sequence>MRIVLVPLDERPVSARLPGLVAAIAGAAVDGPPAEALPSVRRPGDVDLLSSWFAEAAANADGAVVSLDALGFGGLIPSRIGDEPLEQVLTRWSVLRGLDVPVHAAVVVPRSPDALDAFEEPEYWAQWGPSLHALSARLADGDRAGRADRAEGAEPVPGEVRADWLRRRLRQHALGLAAVGLAADGTISRLFVGVDDAATRSLSAVAQAELDAWTARLELRDRVVVGPGADETGAVLTARLLVDRLAGDTRPRVALACAEPDGLRRVAPYETGPVGTTARAQVEAAGGVLVDEPAAADAVLVVHAPDGSRGDWAVAAPATTDDVAACRTAELVARLLDGGAAVAVGDVAQPNGADPKLVRELAATGAVARLDGYAAWNTAGNTLGTAAAHLVTAVVARRAGVFDEAAASRLVRLRLIEDFGYMSVARAALRRELGSPVDRHDRIDDPDAASAFVAGRLGDALVSIPGLGIGPVRPEHVRFPWGRSFEIALADDSGGLP</sequence>
<accession>A0ABV9R615</accession>
<gene>
    <name evidence="1" type="ORF">ACFPER_08990</name>
</gene>
<reference evidence="2" key="1">
    <citation type="journal article" date="2019" name="Int. J. Syst. Evol. Microbiol.">
        <title>The Global Catalogue of Microorganisms (GCM) 10K type strain sequencing project: providing services to taxonomists for standard genome sequencing and annotation.</title>
        <authorList>
            <consortium name="The Broad Institute Genomics Platform"/>
            <consortium name="The Broad Institute Genome Sequencing Center for Infectious Disease"/>
            <person name="Wu L."/>
            <person name="Ma J."/>
        </authorList>
    </citation>
    <scope>NUCLEOTIDE SEQUENCE [LARGE SCALE GENOMIC DNA]</scope>
    <source>
        <strain evidence="2">CGMCC 1.12192</strain>
    </source>
</reference>
<protein>
    <submittedName>
        <fullName evidence="1">DUF4127 family protein</fullName>
    </submittedName>
</protein>
<dbReference type="EMBL" id="JBHSJC010000001">
    <property type="protein sequence ID" value="MFC4828921.1"/>
    <property type="molecule type" value="Genomic_DNA"/>
</dbReference>
<name>A0ABV9R615_9MICO</name>
<evidence type="ECO:0000313" key="1">
    <source>
        <dbReference type="EMBL" id="MFC4828921.1"/>
    </source>
</evidence>
<organism evidence="1 2">
    <name type="scientific">Agromyces aurantiacus</name>
    <dbReference type="NCBI Taxonomy" id="165814"/>
    <lineage>
        <taxon>Bacteria</taxon>
        <taxon>Bacillati</taxon>
        <taxon>Actinomycetota</taxon>
        <taxon>Actinomycetes</taxon>
        <taxon>Micrococcales</taxon>
        <taxon>Microbacteriaceae</taxon>
        <taxon>Agromyces</taxon>
    </lineage>
</organism>
<proteinExistence type="predicted"/>
<keyword evidence="2" id="KW-1185">Reference proteome</keyword>
<dbReference type="InterPro" id="IPR025394">
    <property type="entry name" value="DUF4127"/>
</dbReference>